<name>R4KQE8_9FIRM</name>
<dbReference type="EMBL" id="CP003273">
    <property type="protein sequence ID" value="AGL02805.1"/>
    <property type="molecule type" value="Genomic_DNA"/>
</dbReference>
<dbReference type="PANTHER" id="PTHR31299">
    <property type="entry name" value="ESTERASE, PUTATIVE (AFU_ORTHOLOGUE AFUA_1G05850)-RELATED"/>
    <property type="match status" value="1"/>
</dbReference>
<keyword evidence="3" id="KW-1185">Reference proteome</keyword>
<dbReference type="RefSeq" id="WP_006524338.1">
    <property type="nucleotide sequence ID" value="NC_021184.1"/>
</dbReference>
<sequence>MKKVSITIMALFICLLSLSGCQQAKSTPEISQYVQPINTLQVNDGVKIVGLGEATHGNKEFQQLKKDIFEALVNHNNCRIFALEGDFGGCAKVNNYILDDEGTAKEAVAEIGFAIYRTKEMEELVQWMHDYNQTAKENEKLKFYGFDMQRYDNSKEFLFMYLNKVDNALSDKYRELLADLNDETVYNQDKAKVKQALSGVEELMETMTAQKDNYIALTSEKEYQFAYQCAQSIKENATLHGTNANYSQTRDEYMKNKIDWILNYENNQMIFITGHNGHIGKTSAASGYTSMGNRLADSYGDQYYAIGTDFYKSTFNTVTSTGKSKVMTVHHSNDLTRVFTGFNSNINFIDFASASQNPQIAKILQSTQSMGNIGAEFNDWQKISKMFYTLKMKPARAYNALIFVNKGM</sequence>
<keyword evidence="1" id="KW-0732">Signal</keyword>
<dbReference type="PANTHER" id="PTHR31299:SF0">
    <property type="entry name" value="ESTERASE, PUTATIVE (AFU_ORTHOLOGUE AFUA_1G05850)-RELATED"/>
    <property type="match status" value="1"/>
</dbReference>
<dbReference type="InterPro" id="IPR007815">
    <property type="entry name" value="Emycin_Estase"/>
</dbReference>
<feature type="signal peptide" evidence="1">
    <location>
        <begin position="1"/>
        <end position="24"/>
    </location>
</feature>
<dbReference type="PROSITE" id="PS51257">
    <property type="entry name" value="PROKAR_LIPOPROTEIN"/>
    <property type="match status" value="1"/>
</dbReference>
<dbReference type="HOGENOM" id="CLU_026490_2_0_9"/>
<dbReference type="Gene3D" id="1.20.1440.30">
    <property type="entry name" value="Biosynthetic Protein domain"/>
    <property type="match status" value="1"/>
</dbReference>
<dbReference type="STRING" id="767817.Desgi_3470"/>
<dbReference type="CDD" id="cd14728">
    <property type="entry name" value="Ere-like"/>
    <property type="match status" value="1"/>
</dbReference>
<dbReference type="AlphaFoldDB" id="R4KQE8"/>
<evidence type="ECO:0000256" key="1">
    <source>
        <dbReference type="SAM" id="SignalP"/>
    </source>
</evidence>
<feature type="chain" id="PRO_5004374747" evidence="1">
    <location>
        <begin position="25"/>
        <end position="408"/>
    </location>
</feature>
<gene>
    <name evidence="2" type="ORF">Desgi_3470</name>
</gene>
<dbReference type="OrthoDB" id="9810066at2"/>
<dbReference type="Gene3D" id="3.40.1660.10">
    <property type="entry name" value="EreA-like (biosynthetic domain)"/>
    <property type="match status" value="1"/>
</dbReference>
<evidence type="ECO:0000313" key="2">
    <source>
        <dbReference type="EMBL" id="AGL02805.1"/>
    </source>
</evidence>
<dbReference type="KEGG" id="dgi:Desgi_3470"/>
<dbReference type="Pfam" id="PF05139">
    <property type="entry name" value="Erythro_esteras"/>
    <property type="match status" value="1"/>
</dbReference>
<evidence type="ECO:0000313" key="3">
    <source>
        <dbReference type="Proteomes" id="UP000013520"/>
    </source>
</evidence>
<proteinExistence type="predicted"/>
<dbReference type="Proteomes" id="UP000013520">
    <property type="component" value="Chromosome"/>
</dbReference>
<accession>R4KQE8</accession>
<reference evidence="2 3" key="1">
    <citation type="submission" date="2012-01" db="EMBL/GenBank/DDBJ databases">
        <title>Complete sequence of Desulfotomaculum gibsoniae DSM 7213.</title>
        <authorList>
            <consortium name="US DOE Joint Genome Institute"/>
            <person name="Lucas S."/>
            <person name="Han J."/>
            <person name="Lapidus A."/>
            <person name="Cheng J.-F."/>
            <person name="Goodwin L."/>
            <person name="Pitluck S."/>
            <person name="Peters L."/>
            <person name="Ovchinnikova G."/>
            <person name="Teshima H."/>
            <person name="Detter J.C."/>
            <person name="Han C."/>
            <person name="Tapia R."/>
            <person name="Land M."/>
            <person name="Hauser L."/>
            <person name="Kyrpides N."/>
            <person name="Ivanova N."/>
            <person name="Pagani I."/>
            <person name="Parshina S."/>
            <person name="Plugge C."/>
            <person name="Muyzer G."/>
            <person name="Kuever J."/>
            <person name="Ivanova A."/>
            <person name="Nazina T."/>
            <person name="Klenk H.-P."/>
            <person name="Brambilla E."/>
            <person name="Spring S."/>
            <person name="Stams A.F."/>
            <person name="Woyke T."/>
        </authorList>
    </citation>
    <scope>NUCLEOTIDE SEQUENCE [LARGE SCALE GENOMIC DNA]</scope>
    <source>
        <strain evidence="2 3">DSM 7213</strain>
    </source>
</reference>
<organism evidence="2 3">
    <name type="scientific">Desulfoscipio gibsoniae DSM 7213</name>
    <dbReference type="NCBI Taxonomy" id="767817"/>
    <lineage>
        <taxon>Bacteria</taxon>
        <taxon>Bacillati</taxon>
        <taxon>Bacillota</taxon>
        <taxon>Clostridia</taxon>
        <taxon>Eubacteriales</taxon>
        <taxon>Desulfallaceae</taxon>
        <taxon>Desulfoscipio</taxon>
    </lineage>
</organism>
<dbReference type="Gene3D" id="3.30.1870.10">
    <property type="entry name" value="EreA-like, domain 2"/>
    <property type="match status" value="1"/>
</dbReference>
<dbReference type="eggNOG" id="COG2312">
    <property type="taxonomic scope" value="Bacteria"/>
</dbReference>
<protein>
    <submittedName>
        <fullName evidence="2">Erythromycin esterase-like enzyme</fullName>
    </submittedName>
</protein>
<dbReference type="SUPFAM" id="SSF159501">
    <property type="entry name" value="EreA/ChaN-like"/>
    <property type="match status" value="1"/>
</dbReference>
<dbReference type="GO" id="GO:0046677">
    <property type="term" value="P:response to antibiotic"/>
    <property type="evidence" value="ECO:0007669"/>
    <property type="project" value="InterPro"/>
</dbReference>
<dbReference type="InterPro" id="IPR052036">
    <property type="entry name" value="Hydrolase/PRTase-associated"/>
</dbReference>